<dbReference type="OrthoDB" id="10570395at2759"/>
<gene>
    <name evidence="1" type="ORF">CPELLU_LOCUS19216</name>
</gene>
<reference evidence="1" key="1">
    <citation type="submission" date="2021-06" db="EMBL/GenBank/DDBJ databases">
        <authorList>
            <person name="Kallberg Y."/>
            <person name="Tangrot J."/>
            <person name="Rosling A."/>
        </authorList>
    </citation>
    <scope>NUCLEOTIDE SEQUENCE</scope>
    <source>
        <strain evidence="1">FL966</strain>
    </source>
</reference>
<organism evidence="1 2">
    <name type="scientific">Cetraspora pellucida</name>
    <dbReference type="NCBI Taxonomy" id="1433469"/>
    <lineage>
        <taxon>Eukaryota</taxon>
        <taxon>Fungi</taxon>
        <taxon>Fungi incertae sedis</taxon>
        <taxon>Mucoromycota</taxon>
        <taxon>Glomeromycotina</taxon>
        <taxon>Glomeromycetes</taxon>
        <taxon>Diversisporales</taxon>
        <taxon>Gigasporaceae</taxon>
        <taxon>Cetraspora</taxon>
    </lineage>
</organism>
<evidence type="ECO:0000313" key="1">
    <source>
        <dbReference type="EMBL" id="CAG8816265.1"/>
    </source>
</evidence>
<dbReference type="EMBL" id="CAJVQA010044076">
    <property type="protein sequence ID" value="CAG8816265.1"/>
    <property type="molecule type" value="Genomic_DNA"/>
</dbReference>
<dbReference type="Proteomes" id="UP000789759">
    <property type="component" value="Unassembled WGS sequence"/>
</dbReference>
<sequence length="163" mass="19549">NSIEFNKELKDKTEIERLRDFWFSEITKSKLENDDKQKLNELREECIRELEQTQPGTNDFNYIRDGIQQKVALNIQRNKKLKALSNEKYDKINKEIPKIETANLYNTLLYDVIENEMKEDNNKQSFEDGEKYDLLIQTLEEPFLDSLHTVNQLQELRKQLFSE</sequence>
<protein>
    <submittedName>
        <fullName evidence="1">19819_t:CDS:1</fullName>
    </submittedName>
</protein>
<name>A0A9N9K7Z2_9GLOM</name>
<feature type="non-terminal residue" evidence="1">
    <location>
        <position position="163"/>
    </location>
</feature>
<evidence type="ECO:0000313" key="2">
    <source>
        <dbReference type="Proteomes" id="UP000789759"/>
    </source>
</evidence>
<comment type="caution">
    <text evidence="1">The sequence shown here is derived from an EMBL/GenBank/DDBJ whole genome shotgun (WGS) entry which is preliminary data.</text>
</comment>
<dbReference type="AlphaFoldDB" id="A0A9N9K7Z2"/>
<proteinExistence type="predicted"/>
<accession>A0A9N9K7Z2</accession>
<keyword evidence="2" id="KW-1185">Reference proteome</keyword>